<protein>
    <submittedName>
        <fullName evidence="1">Uncharacterized protein</fullName>
    </submittedName>
</protein>
<accession>A0ABR6HGV5</accession>
<name>A0ABR6HGV5_AMIAI</name>
<gene>
    <name evidence="1" type="ORF">FHS67_006145</name>
</gene>
<keyword evidence="2" id="KW-1185">Reference proteome</keyword>
<evidence type="ECO:0000313" key="2">
    <source>
        <dbReference type="Proteomes" id="UP000577697"/>
    </source>
</evidence>
<organism evidence="1 2">
    <name type="scientific">Aminobacter aminovorans</name>
    <name type="common">Chelatobacter heintzii</name>
    <dbReference type="NCBI Taxonomy" id="83263"/>
    <lineage>
        <taxon>Bacteria</taxon>
        <taxon>Pseudomonadati</taxon>
        <taxon>Pseudomonadota</taxon>
        <taxon>Alphaproteobacteria</taxon>
        <taxon>Hyphomicrobiales</taxon>
        <taxon>Phyllobacteriaceae</taxon>
        <taxon>Aminobacter</taxon>
    </lineage>
</organism>
<dbReference type="Proteomes" id="UP000577697">
    <property type="component" value="Unassembled WGS sequence"/>
</dbReference>
<reference evidence="1 2" key="1">
    <citation type="submission" date="2020-08" db="EMBL/GenBank/DDBJ databases">
        <title>Genomic Encyclopedia of Type Strains, Phase IV (KMG-IV): sequencing the most valuable type-strain genomes for metagenomic binning, comparative biology and taxonomic classification.</title>
        <authorList>
            <person name="Goeker M."/>
        </authorList>
    </citation>
    <scope>NUCLEOTIDE SEQUENCE [LARGE SCALE GENOMIC DNA]</scope>
    <source>
        <strain evidence="1 2">DSM 10368</strain>
    </source>
</reference>
<evidence type="ECO:0000313" key="1">
    <source>
        <dbReference type="EMBL" id="MBB3709789.1"/>
    </source>
</evidence>
<comment type="caution">
    <text evidence="1">The sequence shown here is derived from an EMBL/GenBank/DDBJ whole genome shotgun (WGS) entry which is preliminary data.</text>
</comment>
<proteinExistence type="predicted"/>
<sequence>MTIALIIKAMTALMRDCHKIRVYRISQPPSTGTVIPVM</sequence>
<dbReference type="EMBL" id="JACICB010000035">
    <property type="protein sequence ID" value="MBB3709789.1"/>
    <property type="molecule type" value="Genomic_DNA"/>
</dbReference>